<accession>A0A0C2N4E5</accession>
<dbReference type="EMBL" id="JWZT01002710">
    <property type="protein sequence ID" value="KII68772.1"/>
    <property type="molecule type" value="Genomic_DNA"/>
</dbReference>
<protein>
    <recommendedName>
        <fullName evidence="3">Reverse transcriptase RNase H-like domain-containing protein</fullName>
    </recommendedName>
</protein>
<gene>
    <name evidence="1" type="ORF">RF11_12047</name>
</gene>
<name>A0A0C2N4E5_THEKT</name>
<evidence type="ECO:0000313" key="2">
    <source>
        <dbReference type="Proteomes" id="UP000031668"/>
    </source>
</evidence>
<evidence type="ECO:0008006" key="3">
    <source>
        <dbReference type="Google" id="ProtNLM"/>
    </source>
</evidence>
<keyword evidence="2" id="KW-1185">Reference proteome</keyword>
<organism evidence="1 2">
    <name type="scientific">Thelohanellus kitauei</name>
    <name type="common">Myxosporean</name>
    <dbReference type="NCBI Taxonomy" id="669202"/>
    <lineage>
        <taxon>Eukaryota</taxon>
        <taxon>Metazoa</taxon>
        <taxon>Cnidaria</taxon>
        <taxon>Myxozoa</taxon>
        <taxon>Myxosporea</taxon>
        <taxon>Bivalvulida</taxon>
        <taxon>Platysporina</taxon>
        <taxon>Myxobolidae</taxon>
        <taxon>Thelohanellus</taxon>
    </lineage>
</organism>
<evidence type="ECO:0000313" key="1">
    <source>
        <dbReference type="EMBL" id="KII68772.1"/>
    </source>
</evidence>
<sequence length="99" mass="10914">MDKSLKLVTDASDEGIVAVLMQMDDHGSKSQLLAFPELFLKLNVTNAPWIKKHIAIVKLNLVTGHKPLERIFESEVGIPLTGSVRLVRCGRFSADKASK</sequence>
<reference evidence="1 2" key="1">
    <citation type="journal article" date="2014" name="Genome Biol. Evol.">
        <title>The genome of the myxosporean Thelohanellus kitauei shows adaptations to nutrient acquisition within its fish host.</title>
        <authorList>
            <person name="Yang Y."/>
            <person name="Xiong J."/>
            <person name="Zhou Z."/>
            <person name="Huo F."/>
            <person name="Miao W."/>
            <person name="Ran C."/>
            <person name="Liu Y."/>
            <person name="Zhang J."/>
            <person name="Feng J."/>
            <person name="Wang M."/>
            <person name="Wang M."/>
            <person name="Wang L."/>
            <person name="Yao B."/>
        </authorList>
    </citation>
    <scope>NUCLEOTIDE SEQUENCE [LARGE SCALE GENOMIC DNA]</scope>
    <source>
        <strain evidence="1">Wuqing</strain>
    </source>
</reference>
<proteinExistence type="predicted"/>
<dbReference type="Proteomes" id="UP000031668">
    <property type="component" value="Unassembled WGS sequence"/>
</dbReference>
<comment type="caution">
    <text evidence="1">The sequence shown here is derived from an EMBL/GenBank/DDBJ whole genome shotgun (WGS) entry which is preliminary data.</text>
</comment>
<dbReference type="AlphaFoldDB" id="A0A0C2N4E5"/>